<dbReference type="PANTHER" id="PTHR18945">
    <property type="entry name" value="NEUROTRANSMITTER GATED ION CHANNEL"/>
    <property type="match status" value="1"/>
</dbReference>
<keyword evidence="9 11" id="KW-0407">Ion channel</keyword>
<dbReference type="Gene3D" id="2.70.170.10">
    <property type="entry name" value="Neurotransmitter-gated ion-channel ligand-binding domain"/>
    <property type="match status" value="1"/>
</dbReference>
<keyword evidence="3" id="KW-0812">Transmembrane</keyword>
<evidence type="ECO:0000256" key="7">
    <source>
        <dbReference type="ARBA" id="ARBA00023170"/>
    </source>
</evidence>
<accession>A0AA85KBD1</accession>
<dbReference type="Proteomes" id="UP000050795">
    <property type="component" value="Unassembled WGS sequence"/>
</dbReference>
<keyword evidence="4" id="KW-0770">Synapse</keyword>
<dbReference type="PRINTS" id="PR00252">
    <property type="entry name" value="NRIONCHANNEL"/>
</dbReference>
<evidence type="ECO:0000256" key="8">
    <source>
        <dbReference type="ARBA" id="ARBA00023286"/>
    </source>
</evidence>
<evidence type="ECO:0000256" key="6">
    <source>
        <dbReference type="ARBA" id="ARBA00023136"/>
    </source>
</evidence>
<name>A0AA85KBD1_TRIRE</name>
<reference evidence="13" key="1">
    <citation type="submission" date="2022-06" db="EMBL/GenBank/DDBJ databases">
        <authorList>
            <person name="Berger JAMES D."/>
            <person name="Berger JAMES D."/>
        </authorList>
    </citation>
    <scope>NUCLEOTIDE SEQUENCE [LARGE SCALE GENOMIC DNA]</scope>
</reference>
<dbReference type="SUPFAM" id="SSF63712">
    <property type="entry name" value="Nicotinic receptor ligand binding domain-like"/>
    <property type="match status" value="1"/>
</dbReference>
<dbReference type="InterPro" id="IPR006202">
    <property type="entry name" value="Neur_chan_lig-bd"/>
</dbReference>
<comment type="similarity">
    <text evidence="11">Belongs to the ligand-gated ion channel (TC 1.A.9) family.</text>
</comment>
<evidence type="ECO:0000313" key="13">
    <source>
        <dbReference type="Proteomes" id="UP000050795"/>
    </source>
</evidence>
<dbReference type="InterPro" id="IPR002394">
    <property type="entry name" value="Nicotinic_acetylcholine_rcpt"/>
</dbReference>
<keyword evidence="6" id="KW-0472">Membrane</keyword>
<evidence type="ECO:0000256" key="3">
    <source>
        <dbReference type="ARBA" id="ARBA00022692"/>
    </source>
</evidence>
<reference evidence="14" key="2">
    <citation type="submission" date="2023-11" db="UniProtKB">
        <authorList>
            <consortium name="WormBaseParasite"/>
        </authorList>
    </citation>
    <scope>IDENTIFICATION</scope>
</reference>
<evidence type="ECO:0000256" key="1">
    <source>
        <dbReference type="ARBA" id="ARBA00022448"/>
    </source>
</evidence>
<proteinExistence type="inferred from homology"/>
<protein>
    <recommendedName>
        <fullName evidence="12">Neurotransmitter-gated ion-channel ligand-binding domain-containing protein</fullName>
    </recommendedName>
</protein>
<dbReference type="GO" id="GO:0045211">
    <property type="term" value="C:postsynaptic membrane"/>
    <property type="evidence" value="ECO:0007669"/>
    <property type="project" value="InterPro"/>
</dbReference>
<dbReference type="AlphaFoldDB" id="A0AA85KBD1"/>
<keyword evidence="13" id="KW-1185">Reference proteome</keyword>
<dbReference type="GO" id="GO:0004888">
    <property type="term" value="F:transmembrane signaling receptor activity"/>
    <property type="evidence" value="ECO:0007669"/>
    <property type="project" value="InterPro"/>
</dbReference>
<dbReference type="FunFam" id="2.70.170.10:FF:000028">
    <property type="entry name" value="AcetylCholine Receptor"/>
    <property type="match status" value="1"/>
</dbReference>
<evidence type="ECO:0000256" key="11">
    <source>
        <dbReference type="RuleBase" id="RU000687"/>
    </source>
</evidence>
<dbReference type="WBParaSite" id="TREG1_74200.1">
    <property type="protein sequence ID" value="TREG1_74200.1"/>
    <property type="gene ID" value="TREG1_74200"/>
</dbReference>
<comment type="subcellular location">
    <subcellularLocation>
        <location evidence="10">Synaptic cell membrane</location>
        <topology evidence="10">Multi-pass membrane protein</topology>
    </subcellularLocation>
</comment>
<keyword evidence="2" id="KW-1003">Cell membrane</keyword>
<dbReference type="Pfam" id="PF02931">
    <property type="entry name" value="Neur_chan_LBD"/>
    <property type="match status" value="1"/>
</dbReference>
<feature type="domain" description="Neurotransmitter-gated ion-channel ligand-binding" evidence="12">
    <location>
        <begin position="35"/>
        <end position="228"/>
    </location>
</feature>
<evidence type="ECO:0000259" key="12">
    <source>
        <dbReference type="Pfam" id="PF02931"/>
    </source>
</evidence>
<organism evidence="13 14">
    <name type="scientific">Trichobilharzia regenti</name>
    <name type="common">Nasal bird schistosome</name>
    <dbReference type="NCBI Taxonomy" id="157069"/>
    <lineage>
        <taxon>Eukaryota</taxon>
        <taxon>Metazoa</taxon>
        <taxon>Spiralia</taxon>
        <taxon>Lophotrochozoa</taxon>
        <taxon>Platyhelminthes</taxon>
        <taxon>Trematoda</taxon>
        <taxon>Digenea</taxon>
        <taxon>Strigeidida</taxon>
        <taxon>Schistosomatoidea</taxon>
        <taxon>Schistosomatidae</taxon>
        <taxon>Trichobilharzia</taxon>
    </lineage>
</organism>
<evidence type="ECO:0000256" key="10">
    <source>
        <dbReference type="ARBA" id="ARBA00034099"/>
    </source>
</evidence>
<dbReference type="PROSITE" id="PS00236">
    <property type="entry name" value="NEUROTR_ION_CHANNEL"/>
    <property type="match status" value="1"/>
</dbReference>
<keyword evidence="8" id="KW-1071">Ligand-gated ion channel</keyword>
<dbReference type="PRINTS" id="PR00254">
    <property type="entry name" value="NICOTINICR"/>
</dbReference>
<dbReference type="InterPro" id="IPR006201">
    <property type="entry name" value="Neur_channel"/>
</dbReference>
<evidence type="ECO:0000256" key="2">
    <source>
        <dbReference type="ARBA" id="ARBA00022475"/>
    </source>
</evidence>
<sequence length="235" mass="27799">MSWMKESLTDQLTTQEIINNQTNSALYKNIAIPHEQQVYRYIMKNYELCVRPLKNISEKLIVKLYIRLQQISGLNERNQVLTTIMFLEQIWEDVYLKWNETEFGNVRTLRIPAKQIWTPDTYVFNNADHINSGFLEGIYVLVHSSGKVTWSIPVQLKTSCKVDITLFPFDYQNCEIQFGSWIYQSDWIEYQFESQSLHENLTTSYRMNHSDEEFDSDKVNNNNNNHGMVLSMKIT</sequence>
<keyword evidence="5 11" id="KW-0406">Ion transport</keyword>
<dbReference type="GO" id="GO:0022848">
    <property type="term" value="F:acetylcholine-gated monoatomic cation-selective channel activity"/>
    <property type="evidence" value="ECO:0007669"/>
    <property type="project" value="InterPro"/>
</dbReference>
<dbReference type="InterPro" id="IPR036734">
    <property type="entry name" value="Neur_chan_lig-bd_sf"/>
</dbReference>
<keyword evidence="7" id="KW-0675">Receptor</keyword>
<evidence type="ECO:0000256" key="9">
    <source>
        <dbReference type="ARBA" id="ARBA00023303"/>
    </source>
</evidence>
<dbReference type="InterPro" id="IPR018000">
    <property type="entry name" value="Neurotransmitter_ion_chnl_CS"/>
</dbReference>
<evidence type="ECO:0000256" key="4">
    <source>
        <dbReference type="ARBA" id="ARBA00023018"/>
    </source>
</evidence>
<keyword evidence="1 11" id="KW-0813">Transport</keyword>
<evidence type="ECO:0000313" key="14">
    <source>
        <dbReference type="WBParaSite" id="TREG1_74200.1"/>
    </source>
</evidence>
<evidence type="ECO:0000256" key="5">
    <source>
        <dbReference type="ARBA" id="ARBA00023065"/>
    </source>
</evidence>